<proteinExistence type="inferred from homology"/>
<comment type="similarity">
    <text evidence="1">Belongs to the ClpA/ClpB family. Torsin subfamily.</text>
</comment>
<dbReference type="EMBL" id="CAXKWB010071008">
    <property type="protein sequence ID" value="CAL4194649.1"/>
    <property type="molecule type" value="Genomic_DNA"/>
</dbReference>
<evidence type="ECO:0008006" key="5">
    <source>
        <dbReference type="Google" id="ProtNLM"/>
    </source>
</evidence>
<dbReference type="Proteomes" id="UP001497623">
    <property type="component" value="Unassembled WGS sequence"/>
</dbReference>
<accession>A0AAV2SL63</accession>
<dbReference type="GO" id="GO:0005524">
    <property type="term" value="F:ATP binding"/>
    <property type="evidence" value="ECO:0007669"/>
    <property type="project" value="InterPro"/>
</dbReference>
<feature type="transmembrane region" description="Helical" evidence="2">
    <location>
        <begin position="56"/>
        <end position="77"/>
    </location>
</feature>
<dbReference type="GO" id="GO:0012505">
    <property type="term" value="C:endomembrane system"/>
    <property type="evidence" value="ECO:0007669"/>
    <property type="project" value="UniProtKB-ARBA"/>
</dbReference>
<evidence type="ECO:0000256" key="2">
    <source>
        <dbReference type="SAM" id="Phobius"/>
    </source>
</evidence>
<dbReference type="GO" id="GO:0005737">
    <property type="term" value="C:cytoplasm"/>
    <property type="evidence" value="ECO:0007669"/>
    <property type="project" value="UniProtKB-ARBA"/>
</dbReference>
<keyword evidence="2" id="KW-0472">Membrane</keyword>
<evidence type="ECO:0000256" key="1">
    <source>
        <dbReference type="ARBA" id="ARBA00006235"/>
    </source>
</evidence>
<dbReference type="InterPro" id="IPR027417">
    <property type="entry name" value="P-loop_NTPase"/>
</dbReference>
<dbReference type="Pfam" id="PF06309">
    <property type="entry name" value="Torsin"/>
    <property type="match status" value="1"/>
</dbReference>
<keyword evidence="2" id="KW-1133">Transmembrane helix</keyword>
<name>A0AAV2SL63_MEGNR</name>
<sequence>DEISSSQRGEKFEIRYRATSSLLVGQNNSLASVPKANNIHEKSSISFVICNFVRKILNIVFTLFLFLITIFLLIFAFKSCKNFMDEQCRNERSVEIPLSKLEKNLSATLFGQDIAVQTLVSSIQSSNDIEVPKILWFLGWTGTGKSHSIRIITKVLKNVAHIEMVVPSLHLKNSEDVNSVAITLYLKLQNCLRNVIIIDGWDEEHNFAFDLLLSLDKMLRDDIIRGTPKGNTIFIISGIHGSQEINSRYLESRLSGRSRTELQLSNFQDEFNDLLDKNIFKTVAHKIKIIPFLPLEVDHIKQCVVQVYTS</sequence>
<dbReference type="GO" id="GO:0016887">
    <property type="term" value="F:ATP hydrolysis activity"/>
    <property type="evidence" value="ECO:0007669"/>
    <property type="project" value="InterPro"/>
</dbReference>
<keyword evidence="4" id="KW-1185">Reference proteome</keyword>
<gene>
    <name evidence="3" type="ORF">MNOR_LOCUS36970</name>
</gene>
<feature type="non-terminal residue" evidence="3">
    <location>
        <position position="1"/>
    </location>
</feature>
<dbReference type="Gene3D" id="3.40.50.300">
    <property type="entry name" value="P-loop containing nucleotide triphosphate hydrolases"/>
    <property type="match status" value="1"/>
</dbReference>
<dbReference type="PANTHER" id="PTHR10760">
    <property type="entry name" value="TORSIN"/>
    <property type="match status" value="1"/>
</dbReference>
<dbReference type="SUPFAM" id="SSF52540">
    <property type="entry name" value="P-loop containing nucleoside triphosphate hydrolases"/>
    <property type="match status" value="1"/>
</dbReference>
<comment type="caution">
    <text evidence="3">The sequence shown here is derived from an EMBL/GenBank/DDBJ whole genome shotgun (WGS) entry which is preliminary data.</text>
</comment>
<dbReference type="AlphaFoldDB" id="A0AAV2SL63"/>
<organism evidence="3 4">
    <name type="scientific">Meganyctiphanes norvegica</name>
    <name type="common">Northern krill</name>
    <name type="synonym">Thysanopoda norvegica</name>
    <dbReference type="NCBI Taxonomy" id="48144"/>
    <lineage>
        <taxon>Eukaryota</taxon>
        <taxon>Metazoa</taxon>
        <taxon>Ecdysozoa</taxon>
        <taxon>Arthropoda</taxon>
        <taxon>Crustacea</taxon>
        <taxon>Multicrustacea</taxon>
        <taxon>Malacostraca</taxon>
        <taxon>Eumalacostraca</taxon>
        <taxon>Eucarida</taxon>
        <taxon>Euphausiacea</taxon>
        <taxon>Euphausiidae</taxon>
        <taxon>Meganyctiphanes</taxon>
    </lineage>
</organism>
<evidence type="ECO:0000313" key="4">
    <source>
        <dbReference type="Proteomes" id="UP001497623"/>
    </source>
</evidence>
<keyword evidence="2" id="KW-0812">Transmembrane</keyword>
<protein>
    <recommendedName>
        <fullName evidence="5">AAA+ ATPase domain-containing protein</fullName>
    </recommendedName>
</protein>
<evidence type="ECO:0000313" key="3">
    <source>
        <dbReference type="EMBL" id="CAL4194649.1"/>
    </source>
</evidence>
<feature type="non-terminal residue" evidence="3">
    <location>
        <position position="310"/>
    </location>
</feature>
<reference evidence="3 4" key="1">
    <citation type="submission" date="2024-05" db="EMBL/GenBank/DDBJ databases">
        <authorList>
            <person name="Wallberg A."/>
        </authorList>
    </citation>
    <scope>NUCLEOTIDE SEQUENCE [LARGE SCALE GENOMIC DNA]</scope>
</reference>
<dbReference type="PANTHER" id="PTHR10760:SF2">
    <property type="entry name" value="LD13476P-RELATED"/>
    <property type="match status" value="1"/>
</dbReference>
<dbReference type="InterPro" id="IPR010448">
    <property type="entry name" value="Torsin"/>
</dbReference>